<organism evidence="3 4">
    <name type="scientific">Histophilus somni</name>
    <name type="common">Haemophilus somnus</name>
    <dbReference type="NCBI Taxonomy" id="731"/>
    <lineage>
        <taxon>Bacteria</taxon>
        <taxon>Pseudomonadati</taxon>
        <taxon>Pseudomonadota</taxon>
        <taxon>Gammaproteobacteria</taxon>
        <taxon>Pasteurellales</taxon>
        <taxon>Pasteurellaceae</taxon>
        <taxon>Histophilus</taxon>
    </lineage>
</organism>
<dbReference type="SUPFAM" id="SSF74653">
    <property type="entry name" value="TolA/TonB C-terminal domain"/>
    <property type="match status" value="1"/>
</dbReference>
<evidence type="ECO:0000313" key="3">
    <source>
        <dbReference type="EMBL" id="QQF82610.1"/>
    </source>
</evidence>
<keyword evidence="2" id="KW-1133">Transmembrane helix</keyword>
<dbReference type="GO" id="GO:0019534">
    <property type="term" value="F:toxin transmembrane transporter activity"/>
    <property type="evidence" value="ECO:0007669"/>
    <property type="project" value="InterPro"/>
</dbReference>
<accession>A0A9Q7E5H9</accession>
<dbReference type="RefSeq" id="WP_075293670.1">
    <property type="nucleotide sequence ID" value="NZ_CP018802.1"/>
</dbReference>
<dbReference type="AlphaFoldDB" id="A0A9Q7E5H9"/>
<gene>
    <name evidence="3" type="primary">tolA</name>
    <name evidence="3" type="ORF">JFL49_01415</name>
</gene>
<reference evidence="3 4" key="1">
    <citation type="submission" date="2020-12" db="EMBL/GenBank/DDBJ databases">
        <title>ASc-MMNZ-VFA-070.</title>
        <authorList>
            <person name="Schryvers A."/>
            <person name="Mostafa Nazari M."/>
            <person name="Farshchi Andisi V."/>
            <person name="Timsit E."/>
            <person name="Walter Morck D."/>
        </authorList>
    </citation>
    <scope>NUCLEOTIDE SEQUENCE [LARGE SCALE GENOMIC DNA]</scope>
    <source>
        <strain evidence="3 4">ASc-MMNZ-VFA-070</strain>
    </source>
</reference>
<keyword evidence="4" id="KW-1185">Reference proteome</keyword>
<dbReference type="OrthoDB" id="6194496at2"/>
<dbReference type="Pfam" id="PF06519">
    <property type="entry name" value="TolA"/>
    <property type="match status" value="1"/>
</dbReference>
<dbReference type="GO" id="GO:0043213">
    <property type="term" value="P:bacteriocin transport"/>
    <property type="evidence" value="ECO:0007669"/>
    <property type="project" value="InterPro"/>
</dbReference>
<dbReference type="GO" id="GO:0016020">
    <property type="term" value="C:membrane"/>
    <property type="evidence" value="ECO:0007669"/>
    <property type="project" value="InterPro"/>
</dbReference>
<evidence type="ECO:0000256" key="1">
    <source>
        <dbReference type="SAM" id="Coils"/>
    </source>
</evidence>
<sequence length="351" mass="39418">MCNHRQKNELGAILLSIFLHILLLSLLVLGSNYNNVEIMGGGEGDGEVMSAVMVDTGTIAKEWGRLQEKKKSNPDKQETFVEATQEDELMENVDVFEEKIREDEDVQKRLAEQKIKEEKIQQERLAKQLEEDNAKKETVAKLKAEAEEMRLQALAKKIEEEKKVRDAEEKQKAEKLAKERAEKLAKEKADRLAKQKALKEAKIKAEKAAKAKAELAQRKAEQAALDDFFNGGDIAGSSKNGGNMTMKGSQGVGTGFENGKGGRTGEQYAAQIKREIQRRFLKEPRFANKVCVIEVELARDGTITNFRKLSGSDDICTAGLSAVSRTKKVPEAPTDEIYRKYKKFPLEFRLK</sequence>
<evidence type="ECO:0000256" key="2">
    <source>
        <dbReference type="SAM" id="Phobius"/>
    </source>
</evidence>
<dbReference type="EMBL" id="CP066558">
    <property type="protein sequence ID" value="QQF82610.1"/>
    <property type="molecule type" value="Genomic_DNA"/>
</dbReference>
<name>A0A9Q7E5H9_HISSO</name>
<feature type="transmembrane region" description="Helical" evidence="2">
    <location>
        <begin position="12"/>
        <end position="30"/>
    </location>
</feature>
<protein>
    <submittedName>
        <fullName evidence="3">Cell envelope integrity protein TolA</fullName>
    </submittedName>
</protein>
<dbReference type="Proteomes" id="UP000595373">
    <property type="component" value="Chromosome"/>
</dbReference>
<feature type="coiled-coil region" evidence="1">
    <location>
        <begin position="108"/>
        <end position="223"/>
    </location>
</feature>
<keyword evidence="2" id="KW-0812">Transmembrane</keyword>
<dbReference type="InterPro" id="IPR014161">
    <property type="entry name" value="Tol-Pal_TolA"/>
</dbReference>
<keyword evidence="1" id="KW-0175">Coiled coil</keyword>
<keyword evidence="2" id="KW-0472">Membrane</keyword>
<dbReference type="NCBIfam" id="TIGR02794">
    <property type="entry name" value="tolA_full"/>
    <property type="match status" value="1"/>
</dbReference>
<dbReference type="Gene3D" id="3.30.1150.10">
    <property type="match status" value="1"/>
</dbReference>
<proteinExistence type="predicted"/>
<evidence type="ECO:0000313" key="4">
    <source>
        <dbReference type="Proteomes" id="UP000595373"/>
    </source>
</evidence>